<dbReference type="Pfam" id="PF01636">
    <property type="entry name" value="APH"/>
    <property type="match status" value="1"/>
</dbReference>
<organism evidence="2 3">
    <name type="scientific">Microbacterium murale</name>
    <dbReference type="NCBI Taxonomy" id="1081040"/>
    <lineage>
        <taxon>Bacteria</taxon>
        <taxon>Bacillati</taxon>
        <taxon>Actinomycetota</taxon>
        <taxon>Actinomycetes</taxon>
        <taxon>Micrococcales</taxon>
        <taxon>Microbacteriaceae</taxon>
        <taxon>Microbacterium</taxon>
    </lineage>
</organism>
<protein>
    <submittedName>
        <fullName evidence="2">Aminoglycoside phosphotransferase</fullName>
    </submittedName>
</protein>
<dbReference type="Gene3D" id="3.30.200.20">
    <property type="entry name" value="Phosphorylase Kinase, domain 1"/>
    <property type="match status" value="1"/>
</dbReference>
<dbReference type="InterPro" id="IPR051678">
    <property type="entry name" value="AGP_Transferase"/>
</dbReference>
<dbReference type="InterPro" id="IPR011009">
    <property type="entry name" value="Kinase-like_dom_sf"/>
</dbReference>
<name>A0ABQ1RUU4_9MICO</name>
<evidence type="ECO:0000259" key="1">
    <source>
        <dbReference type="Pfam" id="PF01636"/>
    </source>
</evidence>
<dbReference type="PANTHER" id="PTHR21310">
    <property type="entry name" value="AMINOGLYCOSIDE PHOSPHOTRANSFERASE-RELATED-RELATED"/>
    <property type="match status" value="1"/>
</dbReference>
<dbReference type="CDD" id="cd05155">
    <property type="entry name" value="APH_ChoK_like_1"/>
    <property type="match status" value="1"/>
</dbReference>
<sequence>MAHSPGAERTIDESAVRMLLAQGAPHLVDRALQLVYEGWDNATWRLGDDLAVRIPRREVAAPLIEHEQQALLILGPVLEAAGVRAPVPVVNGQATSEFPWPWSIVPWIPGEHALERARPDNTGWAPDLARALRALHRTAPADAPHNPVRGVPLAERDERMRTLIALTPAPHAAVLDRAWAAGTAAPSSAERVWIHGDLHSGNIIISGDRLSALIDFGDVTAGDPAYDLAVAWMAFDANGRA</sequence>
<reference evidence="3" key="1">
    <citation type="journal article" date="2019" name="Int. J. Syst. Evol. Microbiol.">
        <title>The Global Catalogue of Microorganisms (GCM) 10K type strain sequencing project: providing services to taxonomists for standard genome sequencing and annotation.</title>
        <authorList>
            <consortium name="The Broad Institute Genomics Platform"/>
            <consortium name="The Broad Institute Genome Sequencing Center for Infectious Disease"/>
            <person name="Wu L."/>
            <person name="Ma J."/>
        </authorList>
    </citation>
    <scope>NUCLEOTIDE SEQUENCE [LARGE SCALE GENOMIC DNA]</scope>
    <source>
        <strain evidence="3">CCM 7640</strain>
    </source>
</reference>
<accession>A0ABQ1RUU4</accession>
<dbReference type="EMBL" id="BMCM01000003">
    <property type="protein sequence ID" value="GGD79747.1"/>
    <property type="molecule type" value="Genomic_DNA"/>
</dbReference>
<dbReference type="Gene3D" id="3.90.1200.10">
    <property type="match status" value="1"/>
</dbReference>
<dbReference type="RefSeq" id="WP_229703045.1">
    <property type="nucleotide sequence ID" value="NZ_BMCM01000003.1"/>
</dbReference>
<dbReference type="SUPFAM" id="SSF56112">
    <property type="entry name" value="Protein kinase-like (PK-like)"/>
    <property type="match status" value="1"/>
</dbReference>
<dbReference type="Proteomes" id="UP000629365">
    <property type="component" value="Unassembled WGS sequence"/>
</dbReference>
<feature type="domain" description="Aminoglycoside phosphotransferase" evidence="1">
    <location>
        <begin position="35"/>
        <end position="238"/>
    </location>
</feature>
<comment type="caution">
    <text evidence="2">The sequence shown here is derived from an EMBL/GenBank/DDBJ whole genome shotgun (WGS) entry which is preliminary data.</text>
</comment>
<dbReference type="PANTHER" id="PTHR21310:SF42">
    <property type="entry name" value="BIFUNCTIONAL AAC_APH"/>
    <property type="match status" value="1"/>
</dbReference>
<keyword evidence="3" id="KW-1185">Reference proteome</keyword>
<evidence type="ECO:0000313" key="3">
    <source>
        <dbReference type="Proteomes" id="UP000629365"/>
    </source>
</evidence>
<evidence type="ECO:0000313" key="2">
    <source>
        <dbReference type="EMBL" id="GGD79747.1"/>
    </source>
</evidence>
<proteinExistence type="predicted"/>
<dbReference type="InterPro" id="IPR002575">
    <property type="entry name" value="Aminoglycoside_PTrfase"/>
</dbReference>
<gene>
    <name evidence="2" type="ORF">GCM10007269_23320</name>
</gene>